<dbReference type="Gene3D" id="2.40.50.140">
    <property type="entry name" value="Nucleic acid-binding proteins"/>
    <property type="match status" value="1"/>
</dbReference>
<dbReference type="GO" id="GO:0043022">
    <property type="term" value="F:ribosome binding"/>
    <property type="evidence" value="ECO:0007669"/>
    <property type="project" value="TreeGrafter"/>
</dbReference>
<evidence type="ECO:0000256" key="5">
    <source>
        <dbReference type="ARBA" id="ARBA00022917"/>
    </source>
</evidence>
<accession>A0AAV1C7G8</accession>
<comment type="subunit">
    <text evidence="3">Component of the 30S ribosomal translation pre-initiation complex which assembles on the 30S ribosome in the order IF-2 and IF-3, IF-1 and N-formylmethionyl-tRNA(fMet); mRNA recruitment can occur at any time during PIC assembly.</text>
</comment>
<name>A0AAV1C7G8_OLDCO</name>
<gene>
    <name evidence="8" type="ORF">OLC1_LOCUS2673</name>
</gene>
<proteinExistence type="inferred from homology"/>
<dbReference type="AlphaFoldDB" id="A0AAV1C7G8"/>
<dbReference type="GO" id="GO:0003723">
    <property type="term" value="F:RNA binding"/>
    <property type="evidence" value="ECO:0007669"/>
    <property type="project" value="InterPro"/>
</dbReference>
<comment type="similarity">
    <text evidence="2">Belongs to the IF-1 family.</text>
</comment>
<keyword evidence="5 6" id="KW-0648">Protein biosynthesis</keyword>
<dbReference type="InterPro" id="IPR004368">
    <property type="entry name" value="TIF_IF1"/>
</dbReference>
<evidence type="ECO:0000256" key="1">
    <source>
        <dbReference type="ARBA" id="ARBA00003935"/>
    </source>
</evidence>
<protein>
    <submittedName>
        <fullName evidence="8">OLC1v1025305C1</fullName>
    </submittedName>
</protein>
<organism evidence="8 9">
    <name type="scientific">Oldenlandia corymbosa var. corymbosa</name>
    <dbReference type="NCBI Taxonomy" id="529605"/>
    <lineage>
        <taxon>Eukaryota</taxon>
        <taxon>Viridiplantae</taxon>
        <taxon>Streptophyta</taxon>
        <taxon>Embryophyta</taxon>
        <taxon>Tracheophyta</taxon>
        <taxon>Spermatophyta</taxon>
        <taxon>Magnoliopsida</taxon>
        <taxon>eudicotyledons</taxon>
        <taxon>Gunneridae</taxon>
        <taxon>Pentapetalae</taxon>
        <taxon>asterids</taxon>
        <taxon>lamiids</taxon>
        <taxon>Gentianales</taxon>
        <taxon>Rubiaceae</taxon>
        <taxon>Rubioideae</taxon>
        <taxon>Spermacoceae</taxon>
        <taxon>Hedyotis-Oldenlandia complex</taxon>
        <taxon>Oldenlandia</taxon>
    </lineage>
</organism>
<dbReference type="PANTHER" id="PTHR33370">
    <property type="entry name" value="TRANSLATION INITIATION FACTOR IF-1, CHLOROPLASTIC"/>
    <property type="match status" value="1"/>
</dbReference>
<dbReference type="NCBIfam" id="TIGR00008">
    <property type="entry name" value="infA"/>
    <property type="match status" value="1"/>
</dbReference>
<evidence type="ECO:0000256" key="6">
    <source>
        <dbReference type="PROSITE-ProRule" id="PRU00181"/>
    </source>
</evidence>
<dbReference type="Proteomes" id="UP001161247">
    <property type="component" value="Chromosome 1"/>
</dbReference>
<reference evidence="8" key="1">
    <citation type="submission" date="2023-03" db="EMBL/GenBank/DDBJ databases">
        <authorList>
            <person name="Julca I."/>
        </authorList>
    </citation>
    <scope>NUCLEOTIDE SEQUENCE</scope>
</reference>
<evidence type="ECO:0000313" key="9">
    <source>
        <dbReference type="Proteomes" id="UP001161247"/>
    </source>
</evidence>
<dbReference type="InterPro" id="IPR012340">
    <property type="entry name" value="NA-bd_OB-fold"/>
</dbReference>
<dbReference type="GO" id="GO:0005829">
    <property type="term" value="C:cytosol"/>
    <property type="evidence" value="ECO:0007669"/>
    <property type="project" value="TreeGrafter"/>
</dbReference>
<dbReference type="HAMAP" id="MF_00075">
    <property type="entry name" value="IF_1"/>
    <property type="match status" value="1"/>
</dbReference>
<dbReference type="EMBL" id="OX459118">
    <property type="protein sequence ID" value="CAI9090523.1"/>
    <property type="molecule type" value="Genomic_DNA"/>
</dbReference>
<evidence type="ECO:0000256" key="4">
    <source>
        <dbReference type="ARBA" id="ARBA00022540"/>
    </source>
</evidence>
<evidence type="ECO:0000256" key="2">
    <source>
        <dbReference type="ARBA" id="ARBA00010939"/>
    </source>
</evidence>
<dbReference type="Pfam" id="PF01176">
    <property type="entry name" value="eIF-1a"/>
    <property type="match status" value="1"/>
</dbReference>
<keyword evidence="4 6" id="KW-0396">Initiation factor</keyword>
<dbReference type="SUPFAM" id="SSF50249">
    <property type="entry name" value="Nucleic acid-binding proteins"/>
    <property type="match status" value="1"/>
</dbReference>
<sequence>MAMATAYHQSTMLCSIGVRNLCINPLSLPSSNMVSFPGGCCSQKGRMVMIREARSKKNDRMRVNIEAKLGKATKKPSAYDERKWSNYGLITESLPNGMFRIGLVQLVDNKFVRVNDDVMLGYVSGRIRQNKIKVVPGDIVEIEISSYDTSKGRIIYRLGRRDIEKLTGLGPKDDFDD</sequence>
<evidence type="ECO:0000256" key="3">
    <source>
        <dbReference type="ARBA" id="ARBA00011599"/>
    </source>
</evidence>
<dbReference type="InterPro" id="IPR006196">
    <property type="entry name" value="RNA-binding_domain_S1_IF1"/>
</dbReference>
<keyword evidence="9" id="KW-1185">Reference proteome</keyword>
<comment type="function">
    <text evidence="1">One of the essential components for the initiation of protein synthesis. Stabilizes the binding of IF-2 and IF-3 on the 30S subunit to which N-formylmethionyl-tRNA(fMet) subsequently binds. Helps modulate mRNA selection, yielding the 30S pre-initiation complex (PIC). Upon addition of the 50S ribosomal subunit IF-1, IF-2 and IF-3 are released leaving the mature 70S translation initiation complex.</text>
</comment>
<evidence type="ECO:0000259" key="7">
    <source>
        <dbReference type="PROSITE" id="PS50832"/>
    </source>
</evidence>
<feature type="domain" description="S1-like" evidence="7">
    <location>
        <begin position="115"/>
        <end position="159"/>
    </location>
</feature>
<dbReference type="PROSITE" id="PS50832">
    <property type="entry name" value="S1_IF1_TYPE"/>
    <property type="match status" value="1"/>
</dbReference>
<dbReference type="PANTHER" id="PTHR33370:SF1">
    <property type="entry name" value="TRANSLATION INITIATION FACTOR IF-1, CHLOROPLASTIC"/>
    <property type="match status" value="1"/>
</dbReference>
<evidence type="ECO:0000313" key="8">
    <source>
        <dbReference type="EMBL" id="CAI9090523.1"/>
    </source>
</evidence>
<dbReference type="GO" id="GO:0003743">
    <property type="term" value="F:translation initiation factor activity"/>
    <property type="evidence" value="ECO:0007669"/>
    <property type="project" value="UniProtKB-UniRule"/>
</dbReference>